<dbReference type="EMBL" id="JAYMGO010000009">
    <property type="protein sequence ID" value="KAL1267858.1"/>
    <property type="molecule type" value="Genomic_DNA"/>
</dbReference>
<reference evidence="1 2" key="1">
    <citation type="submission" date="2023-09" db="EMBL/GenBank/DDBJ databases">
        <authorList>
            <person name="Wang M."/>
        </authorList>
    </citation>
    <scope>NUCLEOTIDE SEQUENCE [LARGE SCALE GENOMIC DNA]</scope>
    <source>
        <strain evidence="1">GT-2023</strain>
        <tissue evidence="1">Liver</tissue>
    </source>
</reference>
<keyword evidence="2" id="KW-1185">Reference proteome</keyword>
<accession>A0ABR3MTA1</accession>
<gene>
    <name evidence="1" type="ORF">QQF64_033221</name>
</gene>
<name>A0ABR3MTA1_9TELE</name>
<evidence type="ECO:0000313" key="2">
    <source>
        <dbReference type="Proteomes" id="UP001558613"/>
    </source>
</evidence>
<sequence>MQRVTGCNVQPDLRRKENKRTIFRFNHSPGEALHQPLLSLGGLCHNLATSGGARAHNVSSRNLAAALSEWEPKTPEFQAGVLRHKG</sequence>
<evidence type="ECO:0000313" key="1">
    <source>
        <dbReference type="EMBL" id="KAL1267858.1"/>
    </source>
</evidence>
<comment type="caution">
    <text evidence="1">The sequence shown here is derived from an EMBL/GenBank/DDBJ whole genome shotgun (WGS) entry which is preliminary data.</text>
</comment>
<protein>
    <submittedName>
        <fullName evidence="1">Uncharacterized protein</fullName>
    </submittedName>
</protein>
<proteinExistence type="predicted"/>
<organism evidence="1 2">
    <name type="scientific">Cirrhinus molitorella</name>
    <name type="common">mud carp</name>
    <dbReference type="NCBI Taxonomy" id="172907"/>
    <lineage>
        <taxon>Eukaryota</taxon>
        <taxon>Metazoa</taxon>
        <taxon>Chordata</taxon>
        <taxon>Craniata</taxon>
        <taxon>Vertebrata</taxon>
        <taxon>Euteleostomi</taxon>
        <taxon>Actinopterygii</taxon>
        <taxon>Neopterygii</taxon>
        <taxon>Teleostei</taxon>
        <taxon>Ostariophysi</taxon>
        <taxon>Cypriniformes</taxon>
        <taxon>Cyprinidae</taxon>
        <taxon>Labeoninae</taxon>
        <taxon>Labeonini</taxon>
        <taxon>Cirrhinus</taxon>
    </lineage>
</organism>
<dbReference type="Proteomes" id="UP001558613">
    <property type="component" value="Unassembled WGS sequence"/>
</dbReference>